<dbReference type="AlphaFoldDB" id="A0A8J3SCL2"/>
<accession>A0A8J3SCL2</accession>
<protein>
    <recommendedName>
        <fullName evidence="4">Secreted protein</fullName>
    </recommendedName>
</protein>
<keyword evidence="1" id="KW-0732">Signal</keyword>
<comment type="caution">
    <text evidence="2">The sequence shown here is derived from an EMBL/GenBank/DDBJ whole genome shotgun (WGS) entry which is preliminary data.</text>
</comment>
<name>A0A8J3SCL2_9ACTN</name>
<dbReference type="PROSITE" id="PS51257">
    <property type="entry name" value="PROKAR_LIPOPROTEIN"/>
    <property type="match status" value="1"/>
</dbReference>
<dbReference type="EMBL" id="BOOJ01000023">
    <property type="protein sequence ID" value="GIH91912.1"/>
    <property type="molecule type" value="Genomic_DNA"/>
</dbReference>
<evidence type="ECO:0008006" key="4">
    <source>
        <dbReference type="Google" id="ProtNLM"/>
    </source>
</evidence>
<evidence type="ECO:0000313" key="3">
    <source>
        <dbReference type="Proteomes" id="UP000619788"/>
    </source>
</evidence>
<keyword evidence="3" id="KW-1185">Reference proteome</keyword>
<reference evidence="2 3" key="1">
    <citation type="submission" date="2021-01" db="EMBL/GenBank/DDBJ databases">
        <title>Whole genome shotgun sequence of Planobispora siamensis NBRC 107568.</title>
        <authorList>
            <person name="Komaki H."/>
            <person name="Tamura T."/>
        </authorList>
    </citation>
    <scope>NUCLEOTIDE SEQUENCE [LARGE SCALE GENOMIC DNA]</scope>
    <source>
        <strain evidence="2 3">NBRC 107568</strain>
    </source>
</reference>
<dbReference type="RefSeq" id="WP_204064162.1">
    <property type="nucleotide sequence ID" value="NZ_BOOJ01000023.1"/>
</dbReference>
<gene>
    <name evidence="2" type="ORF">Psi01_25420</name>
</gene>
<proteinExistence type="predicted"/>
<dbReference type="Proteomes" id="UP000619788">
    <property type="component" value="Unassembled WGS sequence"/>
</dbReference>
<sequence length="63" mass="6408">MTRTRWAALVAGLLLALAAVLFTASACGGSAESAPAVKLPLPDLTADCNGDDIISPKEKKHGC</sequence>
<feature type="signal peptide" evidence="1">
    <location>
        <begin position="1"/>
        <end position="26"/>
    </location>
</feature>
<organism evidence="2 3">
    <name type="scientific">Planobispora siamensis</name>
    <dbReference type="NCBI Taxonomy" id="936338"/>
    <lineage>
        <taxon>Bacteria</taxon>
        <taxon>Bacillati</taxon>
        <taxon>Actinomycetota</taxon>
        <taxon>Actinomycetes</taxon>
        <taxon>Streptosporangiales</taxon>
        <taxon>Streptosporangiaceae</taxon>
        <taxon>Planobispora</taxon>
    </lineage>
</organism>
<feature type="chain" id="PRO_5035288593" description="Secreted protein" evidence="1">
    <location>
        <begin position="27"/>
        <end position="63"/>
    </location>
</feature>
<evidence type="ECO:0000256" key="1">
    <source>
        <dbReference type="SAM" id="SignalP"/>
    </source>
</evidence>
<evidence type="ECO:0000313" key="2">
    <source>
        <dbReference type="EMBL" id="GIH91912.1"/>
    </source>
</evidence>